<dbReference type="InterPro" id="IPR043504">
    <property type="entry name" value="Peptidase_S1_PA_chymotrypsin"/>
</dbReference>
<evidence type="ECO:0000259" key="1">
    <source>
        <dbReference type="Pfam" id="PF19955"/>
    </source>
</evidence>
<dbReference type="PANTHER" id="PTHR36234:SF5">
    <property type="entry name" value="LYSYL ENDOPEPTIDASE"/>
    <property type="match status" value="1"/>
</dbReference>
<feature type="domain" description="Effector-associated" evidence="1">
    <location>
        <begin position="8"/>
        <end position="85"/>
    </location>
</feature>
<dbReference type="OrthoDB" id="9770276at2"/>
<dbReference type="RefSeq" id="WP_104419001.1">
    <property type="nucleotide sequence ID" value="NZ_PTJC01000005.1"/>
</dbReference>
<dbReference type="InterPro" id="IPR009003">
    <property type="entry name" value="Peptidase_S1_PA"/>
</dbReference>
<protein>
    <submittedName>
        <fullName evidence="2">Trypsin-like peptidase</fullName>
    </submittedName>
</protein>
<evidence type="ECO:0000313" key="3">
    <source>
        <dbReference type="Proteomes" id="UP000237662"/>
    </source>
</evidence>
<dbReference type="InterPro" id="IPR045430">
    <property type="entry name" value="EAD1"/>
</dbReference>
<keyword evidence="3" id="KW-1185">Reference proteome</keyword>
<dbReference type="Pfam" id="PF13365">
    <property type="entry name" value="Trypsin_2"/>
    <property type="match status" value="1"/>
</dbReference>
<evidence type="ECO:0000313" key="2">
    <source>
        <dbReference type="EMBL" id="PPK88456.1"/>
    </source>
</evidence>
<comment type="caution">
    <text evidence="2">The sequence shown here is derived from an EMBL/GenBank/DDBJ whole genome shotgun (WGS) entry which is preliminary data.</text>
</comment>
<dbReference type="Gene3D" id="2.40.10.10">
    <property type="entry name" value="Trypsin-like serine proteases"/>
    <property type="match status" value="2"/>
</dbReference>
<dbReference type="Pfam" id="PF19955">
    <property type="entry name" value="EAD1"/>
    <property type="match status" value="1"/>
</dbReference>
<name>A0A2S6IAE0_9BACT</name>
<reference evidence="2 3" key="1">
    <citation type="submission" date="2018-02" db="EMBL/GenBank/DDBJ databases">
        <title>Genomic Encyclopedia of Archaeal and Bacterial Type Strains, Phase II (KMG-II): from individual species to whole genera.</title>
        <authorList>
            <person name="Goeker M."/>
        </authorList>
    </citation>
    <scope>NUCLEOTIDE SEQUENCE [LARGE SCALE GENOMIC DNA]</scope>
    <source>
        <strain evidence="2 3">DSM 29526</strain>
    </source>
</reference>
<sequence>MASWTTKLTELRDNLLELYPEKADGKMVVDMAGIPSSAIAFSERARDNWHNILKEANKRKRITDIVQIAIQDYPERQELKRLYKEVEVREPLTPSTTLDRQLDLEKIRELPKAIDRSRSGADADQLKATVTEKIDDLDSIYTSRNRGAISDGEFERLRDLTKDEIAEAMEASDIALPDRAIIAPAPAAPQQKHYDILVPGRKGLEKVVGSDDLIDIITWVEAAKEQSKTVCKIETSQGESGTGFLLKGGLLMTNNHVIPDVATAEQTRLTFNYKVDQHNNVMTEFRYRLDTSIFITSAESDLDYTLVKVVDDAQHPLAEWGHVHLEDFFDPNLHEKVTVIQHPQGNYMKMALPDDVISIWDPYLFYTTDTREGSSGSPVFNIRWKVVALHHAGKNEQSYEGGLQIDAEGTIEPANRGILIKRILQDLQQRNFSLPQ</sequence>
<dbReference type="PANTHER" id="PTHR36234">
    <property type="entry name" value="LYSYL ENDOPEPTIDASE"/>
    <property type="match status" value="1"/>
</dbReference>
<dbReference type="Proteomes" id="UP000237662">
    <property type="component" value="Unassembled WGS sequence"/>
</dbReference>
<proteinExistence type="predicted"/>
<dbReference type="EMBL" id="PTJC01000005">
    <property type="protein sequence ID" value="PPK88456.1"/>
    <property type="molecule type" value="Genomic_DNA"/>
</dbReference>
<dbReference type="SUPFAM" id="SSF50494">
    <property type="entry name" value="Trypsin-like serine proteases"/>
    <property type="match status" value="1"/>
</dbReference>
<gene>
    <name evidence="2" type="ORF">CLV84_1423</name>
</gene>
<dbReference type="AlphaFoldDB" id="A0A2S6IAE0"/>
<organism evidence="2 3">
    <name type="scientific">Neolewinella xylanilytica</name>
    <dbReference type="NCBI Taxonomy" id="1514080"/>
    <lineage>
        <taxon>Bacteria</taxon>
        <taxon>Pseudomonadati</taxon>
        <taxon>Bacteroidota</taxon>
        <taxon>Saprospiria</taxon>
        <taxon>Saprospirales</taxon>
        <taxon>Lewinellaceae</taxon>
        <taxon>Neolewinella</taxon>
    </lineage>
</organism>
<accession>A0A2S6IAE0</accession>